<evidence type="ECO:0000259" key="1">
    <source>
        <dbReference type="Pfam" id="PF13333"/>
    </source>
</evidence>
<dbReference type="Pfam" id="PF13333">
    <property type="entry name" value="rve_2"/>
    <property type="match status" value="1"/>
</dbReference>
<organism evidence="2 3">
    <name type="scientific">Listeria newyorkensis</name>
    <dbReference type="NCBI Taxonomy" id="1497681"/>
    <lineage>
        <taxon>Bacteria</taxon>
        <taxon>Bacillati</taxon>
        <taxon>Bacillota</taxon>
        <taxon>Bacilli</taxon>
        <taxon>Bacillales</taxon>
        <taxon>Listeriaceae</taxon>
        <taxon>Listeria</taxon>
    </lineage>
</organism>
<dbReference type="GO" id="GO:0015074">
    <property type="term" value="P:DNA integration"/>
    <property type="evidence" value="ECO:0007669"/>
    <property type="project" value="InterPro"/>
</dbReference>
<evidence type="ECO:0000313" key="2">
    <source>
        <dbReference type="EMBL" id="MBC1457247.1"/>
    </source>
</evidence>
<gene>
    <name evidence="2" type="ORF">HB850_05725</name>
</gene>
<proteinExistence type="predicted"/>
<protein>
    <submittedName>
        <fullName evidence="2">IS3 family transposase</fullName>
    </submittedName>
</protein>
<name>A0A841YXD2_9LIST</name>
<accession>A0A841YXD2</accession>
<dbReference type="Proteomes" id="UP000569903">
    <property type="component" value="Unassembled WGS sequence"/>
</dbReference>
<reference evidence="2 3" key="1">
    <citation type="submission" date="2020-03" db="EMBL/GenBank/DDBJ databases">
        <title>Soil Listeria distribution.</title>
        <authorList>
            <person name="Liao J."/>
            <person name="Wiedmann M."/>
        </authorList>
    </citation>
    <scope>NUCLEOTIDE SEQUENCE [LARGE SCALE GENOMIC DNA]</scope>
    <source>
        <strain evidence="2 3">FSL L7-1614</strain>
    </source>
</reference>
<sequence length="37" mass="4470">MKQEIDTYIDYYNHRRIKLKLAGLSPVEYRLQASQEV</sequence>
<evidence type="ECO:0000313" key="3">
    <source>
        <dbReference type="Proteomes" id="UP000569903"/>
    </source>
</evidence>
<dbReference type="InterPro" id="IPR001584">
    <property type="entry name" value="Integrase_cat-core"/>
</dbReference>
<feature type="domain" description="Integrase catalytic" evidence="1">
    <location>
        <begin position="1"/>
        <end position="32"/>
    </location>
</feature>
<dbReference type="AlphaFoldDB" id="A0A841YXD2"/>
<comment type="caution">
    <text evidence="2">The sequence shown here is derived from an EMBL/GenBank/DDBJ whole genome shotgun (WGS) entry which is preliminary data.</text>
</comment>
<dbReference type="EMBL" id="JAARQN010000003">
    <property type="protein sequence ID" value="MBC1457247.1"/>
    <property type="molecule type" value="Genomic_DNA"/>
</dbReference>